<dbReference type="Proteomes" id="UP000230232">
    <property type="component" value="Unassembled WGS sequence"/>
</dbReference>
<dbReference type="GO" id="GO:0008081">
    <property type="term" value="F:phosphoric diester hydrolase activity"/>
    <property type="evidence" value="ECO:0007669"/>
    <property type="project" value="TreeGrafter"/>
</dbReference>
<feature type="binding site" evidence="7">
    <location>
        <position position="67"/>
    </location>
    <ligand>
        <name>Zn(2+)</name>
        <dbReference type="ChEBI" id="CHEBI:29105"/>
        <label>1</label>
    </ligand>
</feature>
<gene>
    <name evidence="7" type="primary">nfo</name>
    <name evidence="9" type="ORF">COV31_00310</name>
</gene>
<comment type="similarity">
    <text evidence="1 7">Belongs to the AP endonuclease 2 family.</text>
</comment>
<dbReference type="GO" id="GO:0008270">
    <property type="term" value="F:zinc ion binding"/>
    <property type="evidence" value="ECO:0007669"/>
    <property type="project" value="UniProtKB-UniRule"/>
</dbReference>
<keyword evidence="5 7" id="KW-0862">Zinc</keyword>
<feature type="binding site" evidence="7">
    <location>
        <position position="176"/>
    </location>
    <ligand>
        <name>Zn(2+)</name>
        <dbReference type="ChEBI" id="CHEBI:29105"/>
        <label>2</label>
    </ligand>
</feature>
<dbReference type="GO" id="GO:0003906">
    <property type="term" value="F:DNA-(apurinic or apyrimidinic site) endonuclease activity"/>
    <property type="evidence" value="ECO:0007669"/>
    <property type="project" value="TreeGrafter"/>
</dbReference>
<dbReference type="NCBIfam" id="TIGR00587">
    <property type="entry name" value="nfo"/>
    <property type="match status" value="1"/>
</dbReference>
<dbReference type="Pfam" id="PF01261">
    <property type="entry name" value="AP_endonuc_2"/>
    <property type="match status" value="1"/>
</dbReference>
<keyword evidence="7" id="KW-0255">Endonuclease</keyword>
<keyword evidence="2 7" id="KW-0479">Metal-binding</keyword>
<evidence type="ECO:0000313" key="9">
    <source>
        <dbReference type="EMBL" id="PIR41538.1"/>
    </source>
</evidence>
<feature type="binding site" evidence="7">
    <location>
        <position position="143"/>
    </location>
    <ligand>
        <name>Zn(2+)</name>
        <dbReference type="ChEBI" id="CHEBI:29105"/>
        <label>2</label>
    </ligand>
</feature>
<feature type="binding site" evidence="7">
    <location>
        <position position="143"/>
    </location>
    <ligand>
        <name>Zn(2+)</name>
        <dbReference type="ChEBI" id="CHEBI:29105"/>
        <label>1</label>
    </ligand>
</feature>
<comment type="cofactor">
    <cofactor evidence="7">
        <name>Zn(2+)</name>
        <dbReference type="ChEBI" id="CHEBI:29105"/>
    </cofactor>
    <text evidence="7">Binds 3 Zn(2+) ions.</text>
</comment>
<dbReference type="PROSITE" id="PS00731">
    <property type="entry name" value="AP_NUCLEASE_F2_3"/>
    <property type="match status" value="1"/>
</dbReference>
<comment type="catalytic activity">
    <reaction evidence="7">
        <text>Endonucleolytic cleavage to 5'-phosphooligonucleotide end-products.</text>
        <dbReference type="EC" id="3.1.21.2"/>
    </reaction>
</comment>
<evidence type="ECO:0000256" key="4">
    <source>
        <dbReference type="ARBA" id="ARBA00022801"/>
    </source>
</evidence>
<dbReference type="EC" id="3.1.21.2" evidence="7"/>
<dbReference type="GO" id="GO:0008833">
    <property type="term" value="F:deoxyribonuclease IV (phage-T4-induced) activity"/>
    <property type="evidence" value="ECO:0007669"/>
    <property type="project" value="UniProtKB-UniRule"/>
</dbReference>
<comment type="function">
    <text evidence="7">Endonuclease IV plays a role in DNA repair. It cleaves phosphodiester bonds at apurinic or apyrimidinic (AP) sites, generating a 3'-hydroxyl group and a 5'-terminal sugar phosphate.</text>
</comment>
<dbReference type="InterPro" id="IPR001719">
    <property type="entry name" value="AP_endonuc_2"/>
</dbReference>
<dbReference type="SMART" id="SM00518">
    <property type="entry name" value="AP2Ec"/>
    <property type="match status" value="1"/>
</dbReference>
<dbReference type="Gene3D" id="3.20.20.150">
    <property type="entry name" value="Divalent-metal-dependent TIM barrel enzymes"/>
    <property type="match status" value="1"/>
</dbReference>
<feature type="binding site" evidence="7">
    <location>
        <position position="107"/>
    </location>
    <ligand>
        <name>Zn(2+)</name>
        <dbReference type="ChEBI" id="CHEBI:29105"/>
        <label>1</label>
    </ligand>
</feature>
<evidence type="ECO:0000256" key="1">
    <source>
        <dbReference type="ARBA" id="ARBA00005340"/>
    </source>
</evidence>
<organism evidence="9 10">
    <name type="scientific">Candidatus Yanofskybacteria bacterium CG10_big_fil_rev_8_21_14_0_10_46_23</name>
    <dbReference type="NCBI Taxonomy" id="1975098"/>
    <lineage>
        <taxon>Bacteria</taxon>
        <taxon>Candidatus Yanofskyibacteriota</taxon>
    </lineage>
</organism>
<keyword evidence="6 7" id="KW-0234">DNA repair</keyword>
<dbReference type="GO" id="GO:0006284">
    <property type="term" value="P:base-excision repair"/>
    <property type="evidence" value="ECO:0007669"/>
    <property type="project" value="TreeGrafter"/>
</dbReference>
<comment type="caution">
    <text evidence="9">The sequence shown here is derived from an EMBL/GenBank/DDBJ whole genome shotgun (WGS) entry which is preliminary data.</text>
</comment>
<dbReference type="InterPro" id="IPR036237">
    <property type="entry name" value="Xyl_isomerase-like_sf"/>
</dbReference>
<evidence type="ECO:0000256" key="2">
    <source>
        <dbReference type="ARBA" id="ARBA00022723"/>
    </source>
</evidence>
<dbReference type="AlphaFoldDB" id="A0A2H0R4T5"/>
<feature type="binding site" evidence="7">
    <location>
        <position position="259"/>
    </location>
    <ligand>
        <name>Zn(2+)</name>
        <dbReference type="ChEBI" id="CHEBI:29105"/>
        <label>2</label>
    </ligand>
</feature>
<dbReference type="EMBL" id="PCXO01000004">
    <property type="protein sequence ID" value="PIR41538.1"/>
    <property type="molecule type" value="Genomic_DNA"/>
</dbReference>
<keyword evidence="7" id="KW-0540">Nuclease</keyword>
<dbReference type="InterPro" id="IPR018246">
    <property type="entry name" value="AP_endonuc_F2_Zn_BS"/>
</dbReference>
<dbReference type="SUPFAM" id="SSF51658">
    <property type="entry name" value="Xylose isomerase-like"/>
    <property type="match status" value="1"/>
</dbReference>
<feature type="binding site" evidence="7">
    <location>
        <position position="214"/>
    </location>
    <ligand>
        <name>Zn(2+)</name>
        <dbReference type="ChEBI" id="CHEBI:29105"/>
        <label>2</label>
    </ligand>
</feature>
<dbReference type="PROSITE" id="PS51432">
    <property type="entry name" value="AP_NUCLEASE_F2_4"/>
    <property type="match status" value="1"/>
</dbReference>
<feature type="binding site" evidence="7">
    <location>
        <position position="227"/>
    </location>
    <ligand>
        <name>Zn(2+)</name>
        <dbReference type="ChEBI" id="CHEBI:29105"/>
        <label>3</label>
    </ligand>
</feature>
<name>A0A2H0R4T5_9BACT</name>
<dbReference type="PANTHER" id="PTHR21445">
    <property type="entry name" value="ENDONUCLEASE IV ENDODEOXYRIBONUCLEASE IV"/>
    <property type="match status" value="1"/>
</dbReference>
<evidence type="ECO:0000313" key="10">
    <source>
        <dbReference type="Proteomes" id="UP000230232"/>
    </source>
</evidence>
<proteinExistence type="inferred from homology"/>
<accession>A0A2H0R4T5</accession>
<evidence type="ECO:0000256" key="3">
    <source>
        <dbReference type="ARBA" id="ARBA00022763"/>
    </source>
</evidence>
<reference evidence="9 10" key="1">
    <citation type="submission" date="2017-09" db="EMBL/GenBank/DDBJ databases">
        <title>Depth-based differentiation of microbial function through sediment-hosted aquifers and enrichment of novel symbionts in the deep terrestrial subsurface.</title>
        <authorList>
            <person name="Probst A.J."/>
            <person name="Ladd B."/>
            <person name="Jarett J.K."/>
            <person name="Geller-Mcgrath D.E."/>
            <person name="Sieber C.M."/>
            <person name="Emerson J.B."/>
            <person name="Anantharaman K."/>
            <person name="Thomas B.C."/>
            <person name="Malmstrom R."/>
            <person name="Stieglmeier M."/>
            <person name="Klingl A."/>
            <person name="Woyke T."/>
            <person name="Ryan C.M."/>
            <person name="Banfield J.F."/>
        </authorList>
    </citation>
    <scope>NUCLEOTIDE SEQUENCE [LARGE SCALE GENOMIC DNA]</scope>
    <source>
        <strain evidence="9">CG10_big_fil_rev_8_21_14_0_10_46_23</strain>
    </source>
</reference>
<evidence type="ECO:0000256" key="5">
    <source>
        <dbReference type="ARBA" id="ARBA00022833"/>
    </source>
</evidence>
<sequence>MALIGAHVSTAGGLSTAIERGEELGVTAIQIFGASPRQWGVKEPNREEVIQFQESKRKSKIKAVFLHAAYLVNLASPDKATWEKSIENLGAHYAIADAIKADGLIFHVGSGKGSNRKEAIARMVKGIKAVLKNLKTESRLIMENTAGGGDKLGSDLKEFGQIIKQVNSNRLRACFDTCHALAGGTIAAYVPRNIKILFDQWEKEVGFDQLVAIHANDSMAPYNSNRDRHENLGRGEIGLAGFRALAKERRVNKLPWLLEVPGFDGLGPDKKNVKILKGLFK</sequence>
<evidence type="ECO:0000256" key="7">
    <source>
        <dbReference type="HAMAP-Rule" id="MF_00152"/>
    </source>
</evidence>
<dbReference type="HAMAP" id="MF_00152">
    <property type="entry name" value="Nfo"/>
    <property type="match status" value="1"/>
</dbReference>
<dbReference type="GO" id="GO:0003677">
    <property type="term" value="F:DNA binding"/>
    <property type="evidence" value="ECO:0007669"/>
    <property type="project" value="InterPro"/>
</dbReference>
<feature type="domain" description="Xylose isomerase-like TIM barrel" evidence="8">
    <location>
        <begin position="21"/>
        <end position="268"/>
    </location>
</feature>
<feature type="binding site" evidence="7">
    <location>
        <position position="179"/>
    </location>
    <ligand>
        <name>Zn(2+)</name>
        <dbReference type="ChEBI" id="CHEBI:29105"/>
        <label>3</label>
    </ligand>
</feature>
<dbReference type="PANTHER" id="PTHR21445:SF0">
    <property type="entry name" value="APURINIC-APYRIMIDINIC ENDONUCLEASE"/>
    <property type="match status" value="1"/>
</dbReference>
<keyword evidence="3 7" id="KW-0227">DNA damage</keyword>
<protein>
    <recommendedName>
        <fullName evidence="7">Probable endonuclease 4</fullName>
        <ecNumber evidence="7">3.1.21.2</ecNumber>
    </recommendedName>
    <alternativeName>
        <fullName evidence="7">Endodeoxyribonuclease IV</fullName>
    </alternativeName>
    <alternativeName>
        <fullName evidence="7">Endonuclease IV</fullName>
    </alternativeName>
</protein>
<feature type="binding site" evidence="7">
    <location>
        <position position="229"/>
    </location>
    <ligand>
        <name>Zn(2+)</name>
        <dbReference type="ChEBI" id="CHEBI:29105"/>
        <label>3</label>
    </ligand>
</feature>
<evidence type="ECO:0000259" key="8">
    <source>
        <dbReference type="Pfam" id="PF01261"/>
    </source>
</evidence>
<dbReference type="InterPro" id="IPR013022">
    <property type="entry name" value="Xyl_isomerase-like_TIM-brl"/>
</dbReference>
<keyword evidence="4 7" id="KW-0378">Hydrolase</keyword>
<dbReference type="CDD" id="cd00019">
    <property type="entry name" value="AP2Ec"/>
    <property type="match status" value="1"/>
</dbReference>
<evidence type="ECO:0000256" key="6">
    <source>
        <dbReference type="ARBA" id="ARBA00023204"/>
    </source>
</evidence>